<protein>
    <submittedName>
        <fullName evidence="2">Uncharacterized protein</fullName>
    </submittedName>
</protein>
<evidence type="ECO:0000313" key="3">
    <source>
        <dbReference type="Proteomes" id="UP000004259"/>
    </source>
</evidence>
<comment type="caution">
    <text evidence="2">The sequence shown here is derived from an EMBL/GenBank/DDBJ whole genome shotgun (WGS) entry which is preliminary data.</text>
</comment>
<evidence type="ECO:0000256" key="1">
    <source>
        <dbReference type="SAM" id="MobiDB-lite"/>
    </source>
</evidence>
<dbReference type="Proteomes" id="UP000004259">
    <property type="component" value="Unassembled WGS sequence"/>
</dbReference>
<name>E9SDG1_RUMAL</name>
<gene>
    <name evidence="2" type="ORF">CUS_7147</name>
</gene>
<dbReference type="AlphaFoldDB" id="E9SDG1"/>
<proteinExistence type="predicted"/>
<reference evidence="2 3" key="1">
    <citation type="submission" date="2011-02" db="EMBL/GenBank/DDBJ databases">
        <authorList>
            <person name="Nelson K.E."/>
            <person name="Sutton G."/>
            <person name="Torralba M."/>
            <person name="Durkin S."/>
            <person name="Harkins D."/>
            <person name="Montgomery R."/>
            <person name="Ziemer C."/>
            <person name="Klaassens E."/>
            <person name="Ocuiv P."/>
            <person name="Morrison M."/>
        </authorList>
    </citation>
    <scope>NUCLEOTIDE SEQUENCE [LARGE SCALE GENOMIC DNA]</scope>
    <source>
        <strain evidence="2 3">8</strain>
    </source>
</reference>
<evidence type="ECO:0000313" key="2">
    <source>
        <dbReference type="EMBL" id="EGC02534.1"/>
    </source>
</evidence>
<dbReference type="EMBL" id="ADKM02000091">
    <property type="protein sequence ID" value="EGC02534.1"/>
    <property type="molecule type" value="Genomic_DNA"/>
</dbReference>
<organism evidence="2 3">
    <name type="scientific">Ruminococcus albus 8</name>
    <dbReference type="NCBI Taxonomy" id="246199"/>
    <lineage>
        <taxon>Bacteria</taxon>
        <taxon>Bacillati</taxon>
        <taxon>Bacillota</taxon>
        <taxon>Clostridia</taxon>
        <taxon>Eubacteriales</taxon>
        <taxon>Oscillospiraceae</taxon>
        <taxon>Ruminococcus</taxon>
    </lineage>
</organism>
<feature type="region of interest" description="Disordered" evidence="1">
    <location>
        <begin position="1"/>
        <end position="22"/>
    </location>
</feature>
<keyword evidence="3" id="KW-1185">Reference proteome</keyword>
<sequence length="38" mass="4466">MSAGNIFERSRRFSRKRPQPMKMISADIPMDRLDIRTG</sequence>
<accession>E9SDG1</accession>